<name>A0A1Z4JDL6_LEPBY</name>
<dbReference type="Pfam" id="PF11832">
    <property type="entry name" value="DUF3352"/>
    <property type="match status" value="1"/>
</dbReference>
<organism evidence="2 3">
    <name type="scientific">Leptolyngbya boryana NIES-2135</name>
    <dbReference type="NCBI Taxonomy" id="1973484"/>
    <lineage>
        <taxon>Bacteria</taxon>
        <taxon>Bacillati</taxon>
        <taxon>Cyanobacteriota</taxon>
        <taxon>Cyanophyceae</taxon>
        <taxon>Leptolyngbyales</taxon>
        <taxon>Leptolyngbyaceae</taxon>
        <taxon>Leptolyngbya group</taxon>
        <taxon>Leptolyngbya</taxon>
    </lineage>
</organism>
<accession>A0A1Z4JDL6</accession>
<proteinExistence type="predicted"/>
<evidence type="ECO:0008006" key="4">
    <source>
        <dbReference type="Google" id="ProtNLM"/>
    </source>
</evidence>
<keyword evidence="1" id="KW-0472">Membrane</keyword>
<dbReference type="AlphaFoldDB" id="A0A1Z4JDL6"/>
<feature type="transmembrane region" description="Helical" evidence="1">
    <location>
        <begin position="9"/>
        <end position="30"/>
    </location>
</feature>
<dbReference type="InterPro" id="IPR021787">
    <property type="entry name" value="DUF3352"/>
</dbReference>
<evidence type="ECO:0000256" key="1">
    <source>
        <dbReference type="SAM" id="Phobius"/>
    </source>
</evidence>
<protein>
    <recommendedName>
        <fullName evidence="4">DUF3352 domain-containing protein</fullName>
    </recommendedName>
</protein>
<gene>
    <name evidence="2" type="ORF">NIES2135_16670</name>
</gene>
<keyword evidence="3" id="KW-1185">Reference proteome</keyword>
<reference evidence="2 3" key="1">
    <citation type="submission" date="2017-06" db="EMBL/GenBank/DDBJ databases">
        <title>Genome sequencing of cyanobaciteial culture collection at National Institute for Environmental Studies (NIES).</title>
        <authorList>
            <person name="Hirose Y."/>
            <person name="Shimura Y."/>
            <person name="Fujisawa T."/>
            <person name="Nakamura Y."/>
            <person name="Kawachi M."/>
        </authorList>
    </citation>
    <scope>NUCLEOTIDE SEQUENCE [LARGE SCALE GENOMIC DNA]</scope>
    <source>
        <strain evidence="2 3">NIES-2135</strain>
    </source>
</reference>
<sequence length="534" mass="57591">MKFRSFQNLVFAIAGVLLSIGVVSFVWIFAQSPLGLFQGSRLNAPTAAMFVPKQAPVLASLLVNPDQLETLRQLSAKPGDRAATRAEFEQFKQGVLGSSELNYKRDVQPWLGNEVTAAITTLDIDRDETNGKEAGYLLALATKDTERSREFLQLFWQKRAIAGTELVFDAYQGTKIIYGKIESESVPITVASAVVGRQYVLFANSPKVLRDAINNVQAAELNLENSSQYQAAIAALDRGRIGVVFANLPELAKLNGKEPPTASTAAISLSLDRKGLVAETAIVRDGETSKLSDKAVGALNYIPAMASISASGINLNQLWSGLSSESSLTKLVNSPVDTLGQRWNLNLPKDIFSWVTGEYALALIPDSDWVFVAEKTEGAESAIAHLDELAKAQRISTGTIDVGNQSVSVWTKFSSGAATKKIEADVVGVHTTIGKYEIFATSINAMNAILTAQNNTLANSQEFTNAIAGLQKTNTGYLYIDWDAAQPILEKQLPILKIAELAGGSIFEHLKSLTISNYGNRSGIQRGGVFVQLS</sequence>
<keyword evidence="1" id="KW-0812">Transmembrane</keyword>
<evidence type="ECO:0000313" key="3">
    <source>
        <dbReference type="Proteomes" id="UP000217895"/>
    </source>
</evidence>
<dbReference type="EMBL" id="AP018203">
    <property type="protein sequence ID" value="BAY54849.1"/>
    <property type="molecule type" value="Genomic_DNA"/>
</dbReference>
<dbReference type="Proteomes" id="UP000217895">
    <property type="component" value="Chromosome"/>
</dbReference>
<keyword evidence="1" id="KW-1133">Transmembrane helix</keyword>
<evidence type="ECO:0000313" key="2">
    <source>
        <dbReference type="EMBL" id="BAY54849.1"/>
    </source>
</evidence>